<evidence type="ECO:0000259" key="1">
    <source>
        <dbReference type="PROSITE" id="PS50943"/>
    </source>
</evidence>
<evidence type="ECO:0000313" key="2">
    <source>
        <dbReference type="EMBL" id="MDX8050436.1"/>
    </source>
</evidence>
<accession>A0ABU4TQ73</accession>
<dbReference type="Proteomes" id="UP001271792">
    <property type="component" value="Unassembled WGS sequence"/>
</dbReference>
<reference evidence="2 3" key="1">
    <citation type="submission" date="2023-11" db="EMBL/GenBank/DDBJ databases">
        <title>Lentzea sokolovensis, sp. nov., Lentzea kristufkii, sp. nov., and Lentzea miocenensis, sp. nov., rare actinobacteria from Sokolov Coal Basin, Miocene lacustrine sediment, Czech Republic.</title>
        <authorList>
            <person name="Lara A."/>
            <person name="Kotroba L."/>
            <person name="Nouioui I."/>
            <person name="Neumann-Schaal M."/>
            <person name="Mast Y."/>
            <person name="Chronakova A."/>
        </authorList>
    </citation>
    <scope>NUCLEOTIDE SEQUENCE [LARGE SCALE GENOMIC DNA]</scope>
    <source>
        <strain evidence="2 3">BCCO 10_0798</strain>
    </source>
</reference>
<keyword evidence="3" id="KW-1185">Reference proteome</keyword>
<proteinExistence type="predicted"/>
<comment type="caution">
    <text evidence="2">The sequence shown here is derived from an EMBL/GenBank/DDBJ whole genome shotgun (WGS) entry which is preliminary data.</text>
</comment>
<dbReference type="SMART" id="SM00530">
    <property type="entry name" value="HTH_XRE"/>
    <property type="match status" value="1"/>
</dbReference>
<dbReference type="Gene3D" id="1.10.260.40">
    <property type="entry name" value="lambda repressor-like DNA-binding domains"/>
    <property type="match status" value="1"/>
</dbReference>
<name>A0ABU4TQ73_9PSEU</name>
<gene>
    <name evidence="2" type="ORF">SK571_13675</name>
</gene>
<dbReference type="Pfam" id="PF01381">
    <property type="entry name" value="HTH_3"/>
    <property type="match status" value="1"/>
</dbReference>
<organism evidence="2 3">
    <name type="scientific">Lentzea kristufekii</name>
    <dbReference type="NCBI Taxonomy" id="3095430"/>
    <lineage>
        <taxon>Bacteria</taxon>
        <taxon>Bacillati</taxon>
        <taxon>Actinomycetota</taxon>
        <taxon>Actinomycetes</taxon>
        <taxon>Pseudonocardiales</taxon>
        <taxon>Pseudonocardiaceae</taxon>
        <taxon>Lentzea</taxon>
    </lineage>
</organism>
<dbReference type="EMBL" id="JAXAVV010000005">
    <property type="protein sequence ID" value="MDX8050436.1"/>
    <property type="molecule type" value="Genomic_DNA"/>
</dbReference>
<dbReference type="PROSITE" id="PS50943">
    <property type="entry name" value="HTH_CROC1"/>
    <property type="match status" value="1"/>
</dbReference>
<dbReference type="SUPFAM" id="SSF47413">
    <property type="entry name" value="lambda repressor-like DNA-binding domains"/>
    <property type="match status" value="1"/>
</dbReference>
<evidence type="ECO:0000313" key="3">
    <source>
        <dbReference type="Proteomes" id="UP001271792"/>
    </source>
</evidence>
<dbReference type="RefSeq" id="WP_319984409.1">
    <property type="nucleotide sequence ID" value="NZ_JAXAVV010000005.1"/>
</dbReference>
<sequence>MAHGQPSYPLKDGEVRKQRELGGMTLRVLADRCAAAGEPISNSQLSKIERGLNRPRPALLVTLASVFGVDVKQLVETSGS</sequence>
<feature type="domain" description="HTH cro/C1-type" evidence="1">
    <location>
        <begin position="40"/>
        <end position="74"/>
    </location>
</feature>
<dbReference type="InterPro" id="IPR001387">
    <property type="entry name" value="Cro/C1-type_HTH"/>
</dbReference>
<dbReference type="InterPro" id="IPR010982">
    <property type="entry name" value="Lambda_DNA-bd_dom_sf"/>
</dbReference>
<dbReference type="CDD" id="cd00093">
    <property type="entry name" value="HTH_XRE"/>
    <property type="match status" value="1"/>
</dbReference>
<protein>
    <submittedName>
        <fullName evidence="2">Helix-turn-helix transcriptional regulator</fullName>
    </submittedName>
</protein>